<dbReference type="Gene3D" id="3.30.750.24">
    <property type="entry name" value="STAS domain"/>
    <property type="match status" value="1"/>
</dbReference>
<dbReference type="Pfam" id="PF13466">
    <property type="entry name" value="STAS_2"/>
    <property type="match status" value="1"/>
</dbReference>
<proteinExistence type="predicted"/>
<dbReference type="PANTHER" id="PTHR33495:SF2">
    <property type="entry name" value="ANTI-SIGMA FACTOR ANTAGONIST TM_1081-RELATED"/>
    <property type="match status" value="1"/>
</dbReference>
<dbReference type="InterPro" id="IPR036513">
    <property type="entry name" value="STAS_dom_sf"/>
</dbReference>
<organism evidence="2 3">
    <name type="scientific">Actinomadura madurae</name>
    <dbReference type="NCBI Taxonomy" id="1993"/>
    <lineage>
        <taxon>Bacteria</taxon>
        <taxon>Bacillati</taxon>
        <taxon>Actinomycetota</taxon>
        <taxon>Actinomycetes</taxon>
        <taxon>Streptosporangiales</taxon>
        <taxon>Thermomonosporaceae</taxon>
        <taxon>Actinomadura</taxon>
    </lineage>
</organism>
<dbReference type="EMBL" id="FOVH01000014">
    <property type="protein sequence ID" value="SFP47527.1"/>
    <property type="molecule type" value="Genomic_DNA"/>
</dbReference>
<dbReference type="InParanoid" id="A0A1I5QN52"/>
<accession>A0A1I5QN52</accession>
<keyword evidence="3" id="KW-1185">Reference proteome</keyword>
<dbReference type="InterPro" id="IPR058548">
    <property type="entry name" value="MlaB-like_STAS"/>
</dbReference>
<name>A0A1I5QN52_9ACTN</name>
<dbReference type="STRING" id="1993.SAMN04489713_114196"/>
<sequence>MTVWRITDGEGGLDSGARAAAPRYDIVEHDTALLRIAAASASPRLQMSGEIDVSNAPDVGNALHAAQARMPGDLHVDLTAVEFVDVAGLRAFTKAARDLDEHGRLLVLHAVSPHIDRLFAMIGWHTSPGLQIHCRPRR</sequence>
<dbReference type="PANTHER" id="PTHR33495">
    <property type="entry name" value="ANTI-SIGMA FACTOR ANTAGONIST TM_1081-RELATED-RELATED"/>
    <property type="match status" value="1"/>
</dbReference>
<dbReference type="eggNOG" id="ENOG502ZSJZ">
    <property type="taxonomic scope" value="Bacteria"/>
</dbReference>
<feature type="domain" description="STAS" evidence="1">
    <location>
        <begin position="45"/>
        <end position="123"/>
    </location>
</feature>
<dbReference type="Proteomes" id="UP000183413">
    <property type="component" value="Unassembled WGS sequence"/>
</dbReference>
<evidence type="ECO:0000259" key="1">
    <source>
        <dbReference type="PROSITE" id="PS50801"/>
    </source>
</evidence>
<dbReference type="RefSeq" id="WP_021597867.1">
    <property type="nucleotide sequence ID" value="NZ_CP083237.1"/>
</dbReference>
<protein>
    <submittedName>
        <fullName evidence="2">Anti-anti-sigma factor</fullName>
    </submittedName>
</protein>
<reference evidence="2 3" key="1">
    <citation type="submission" date="2016-10" db="EMBL/GenBank/DDBJ databases">
        <authorList>
            <person name="de Groot N.N."/>
        </authorList>
    </citation>
    <scope>NUCLEOTIDE SEQUENCE [LARGE SCALE GENOMIC DNA]</scope>
    <source>
        <strain evidence="2 3">DSM 43067</strain>
    </source>
</reference>
<dbReference type="PROSITE" id="PS50801">
    <property type="entry name" value="STAS"/>
    <property type="match status" value="1"/>
</dbReference>
<evidence type="ECO:0000313" key="3">
    <source>
        <dbReference type="Proteomes" id="UP000183413"/>
    </source>
</evidence>
<dbReference type="AlphaFoldDB" id="A0A1I5QN52"/>
<dbReference type="OrthoDB" id="3468289at2"/>
<gene>
    <name evidence="2" type="ORF">SAMN04489713_114196</name>
</gene>
<dbReference type="SUPFAM" id="SSF52091">
    <property type="entry name" value="SpoIIaa-like"/>
    <property type="match status" value="1"/>
</dbReference>
<dbReference type="CDD" id="cd07043">
    <property type="entry name" value="STAS_anti-anti-sigma_factors"/>
    <property type="match status" value="1"/>
</dbReference>
<dbReference type="InterPro" id="IPR002645">
    <property type="entry name" value="STAS_dom"/>
</dbReference>
<dbReference type="GeneID" id="99655280"/>
<evidence type="ECO:0000313" key="2">
    <source>
        <dbReference type="EMBL" id="SFP47527.1"/>
    </source>
</evidence>
<dbReference type="GO" id="GO:0043856">
    <property type="term" value="F:anti-sigma factor antagonist activity"/>
    <property type="evidence" value="ECO:0007669"/>
    <property type="project" value="TreeGrafter"/>
</dbReference>